<keyword evidence="2" id="KW-1185">Reference proteome</keyword>
<gene>
    <name evidence="1" type="ORF">NLG97_g8665</name>
</gene>
<proteinExistence type="predicted"/>
<protein>
    <submittedName>
        <fullName evidence="1">Uncharacterized protein</fullName>
    </submittedName>
</protein>
<dbReference type="EMBL" id="JANAKD010001578">
    <property type="protein sequence ID" value="KAJ3478102.1"/>
    <property type="molecule type" value="Genomic_DNA"/>
</dbReference>
<sequence length="540" mass="60889">MHDLSVSKTRPSQGLDRKLAANSETRARHIKCDEVSPICQQCRRAKRECLRYSMGAPPLQISTAVVVPTAMELSLNHFFRTLVVHVGVDEFNDDITRHQILQAAHNLPSIWHASNAVAASWWLNSGVDRPTNDYAARLRNEIDAQELASTRYLLPIAWSSIMSEEQKTTILLTNLLLVMHVRSNESAVKFMDVQATSFGLIRYWRFWESINSSPVAALATQALFCWVKIARGLRECLLTTSYQPGDDWHEAIACLQGWPLSTPMRAWIEIDMIWATTRSLLEGFSFQPRRQEIEAVQAKRSALYHHFIQWGARIDALSAHTLARDSIQFTALHARRILTAILFKLDLGKFEGLWDETCWDGCTNDFAAAVNCIASVQNKSASWYGRELHVTGSISSSLHFIARFCRDPIIRRTALETMRAGMFTAVGSFSGDVGEEEKKQMTSNFLIDDIIAHEEMAWAYCTETPACRRGTFICNAHRVAAIYAKELCIMRYEFTCFTVGDLLRGGTGQKWIRAAPICACSSRSAWRGDKRQRIAPSATG</sequence>
<dbReference type="Proteomes" id="UP001148737">
    <property type="component" value="Unassembled WGS sequence"/>
</dbReference>
<evidence type="ECO:0000313" key="1">
    <source>
        <dbReference type="EMBL" id="KAJ3478102.1"/>
    </source>
</evidence>
<organism evidence="1 2">
    <name type="scientific">Lecanicillium saksenae</name>
    <dbReference type="NCBI Taxonomy" id="468837"/>
    <lineage>
        <taxon>Eukaryota</taxon>
        <taxon>Fungi</taxon>
        <taxon>Dikarya</taxon>
        <taxon>Ascomycota</taxon>
        <taxon>Pezizomycotina</taxon>
        <taxon>Sordariomycetes</taxon>
        <taxon>Hypocreomycetidae</taxon>
        <taxon>Hypocreales</taxon>
        <taxon>Cordycipitaceae</taxon>
        <taxon>Lecanicillium</taxon>
    </lineage>
</organism>
<comment type="caution">
    <text evidence="1">The sequence shown here is derived from an EMBL/GenBank/DDBJ whole genome shotgun (WGS) entry which is preliminary data.</text>
</comment>
<accession>A0ACC1QJH4</accession>
<name>A0ACC1QJH4_9HYPO</name>
<reference evidence="1" key="1">
    <citation type="submission" date="2022-07" db="EMBL/GenBank/DDBJ databases">
        <title>Genome Sequence of Lecanicillium saksenae.</title>
        <authorList>
            <person name="Buettner E."/>
        </authorList>
    </citation>
    <scope>NUCLEOTIDE SEQUENCE</scope>
    <source>
        <strain evidence="1">VT-O1</strain>
    </source>
</reference>
<evidence type="ECO:0000313" key="2">
    <source>
        <dbReference type="Proteomes" id="UP001148737"/>
    </source>
</evidence>